<evidence type="ECO:0000313" key="3">
    <source>
        <dbReference type="Proteomes" id="UP001076655"/>
    </source>
</evidence>
<keyword evidence="2" id="KW-0328">Glycosyltransferase</keyword>
<dbReference type="EMBL" id="JAPNMI010000003">
    <property type="protein sequence ID" value="MCY0789374.1"/>
    <property type="molecule type" value="Genomic_DNA"/>
</dbReference>
<accession>A0A9Q4GQG6</accession>
<dbReference type="Proteomes" id="UP001076655">
    <property type="component" value="Unassembled WGS sequence"/>
</dbReference>
<feature type="domain" description="Phosphoribosyltransferase" evidence="1">
    <location>
        <begin position="201"/>
        <end position="243"/>
    </location>
</feature>
<dbReference type="InterPro" id="IPR029057">
    <property type="entry name" value="PRTase-like"/>
</dbReference>
<organism evidence="2 3">
    <name type="scientific">Morganella morganii</name>
    <name type="common">Proteus morganii</name>
    <dbReference type="NCBI Taxonomy" id="582"/>
    <lineage>
        <taxon>Bacteria</taxon>
        <taxon>Pseudomonadati</taxon>
        <taxon>Pseudomonadota</taxon>
        <taxon>Gammaproteobacteria</taxon>
        <taxon>Enterobacterales</taxon>
        <taxon>Morganellaceae</taxon>
        <taxon>Morganella</taxon>
    </lineage>
</organism>
<name>A0A9Q4GQG6_MORMO</name>
<evidence type="ECO:0000313" key="2">
    <source>
        <dbReference type="EMBL" id="MCY0789374.1"/>
    </source>
</evidence>
<evidence type="ECO:0000259" key="1">
    <source>
        <dbReference type="Pfam" id="PF00156"/>
    </source>
</evidence>
<dbReference type="CDD" id="cd06223">
    <property type="entry name" value="PRTases_typeI"/>
    <property type="match status" value="1"/>
</dbReference>
<dbReference type="SUPFAM" id="SSF53271">
    <property type="entry name" value="PRTase-like"/>
    <property type="match status" value="1"/>
</dbReference>
<dbReference type="RefSeq" id="WP_214095699.1">
    <property type="nucleotide sequence ID" value="NZ_CP148043.1"/>
</dbReference>
<gene>
    <name evidence="2" type="ORF">N0392_06705</name>
</gene>
<comment type="caution">
    <text evidence="2">The sequence shown here is derived from an EMBL/GenBank/DDBJ whole genome shotgun (WGS) entry which is preliminary data.</text>
</comment>
<dbReference type="InterPro" id="IPR000836">
    <property type="entry name" value="PRTase_dom"/>
</dbReference>
<protein>
    <submittedName>
        <fullName evidence="2">Phosphoribosyltransferase family protein</fullName>
    </submittedName>
</protein>
<dbReference type="Pfam" id="PF00156">
    <property type="entry name" value="Pribosyltran"/>
    <property type="match status" value="1"/>
</dbReference>
<proteinExistence type="predicted"/>
<sequence length="245" mass="27790">MGIDISADKRISFNPAHEHRVITATGKNPKITVLGNTDKITVYSIYRRTKFGDTDRDGNPLIYSLKGIYNYRITNEELSKFKPSFITILNKIKQRIPERPCTLFAMPSSSNVSYILTRRISRLFGITMHTHGVIKRTARDVPEYYDTTSPYIADSHKRMVFRVLAELRKSAPNTAFSMKHVPNKIRHYFPPWQLNPDFNYAMVNNNTVILVDDLLSTGTTLISASAELRNAGLSCTTAICLLSNL</sequence>
<keyword evidence="2" id="KW-0808">Transferase</keyword>
<reference evidence="2" key="1">
    <citation type="submission" date="2022-08" db="EMBL/GenBank/DDBJ databases">
        <authorList>
            <person name="Dale J.L."/>
        </authorList>
    </citation>
    <scope>NUCLEOTIDE SEQUENCE</scope>
    <source>
        <strain evidence="2">2022EL-00758</strain>
    </source>
</reference>
<dbReference type="AlphaFoldDB" id="A0A9Q4GQG6"/>
<dbReference type="GO" id="GO:0016757">
    <property type="term" value="F:glycosyltransferase activity"/>
    <property type="evidence" value="ECO:0007669"/>
    <property type="project" value="UniProtKB-KW"/>
</dbReference>
<dbReference type="Gene3D" id="3.40.50.2020">
    <property type="match status" value="1"/>
</dbReference>